<evidence type="ECO:0000256" key="1">
    <source>
        <dbReference type="ARBA" id="ARBA00022786"/>
    </source>
</evidence>
<dbReference type="InterPro" id="IPR050113">
    <property type="entry name" value="Ub_conjugating_enzyme"/>
</dbReference>
<dbReference type="SMART" id="SM00212">
    <property type="entry name" value="UBCc"/>
    <property type="match status" value="1"/>
</dbReference>
<reference evidence="3 4" key="1">
    <citation type="journal article" date="2019" name="Sci. Rep.">
        <title>Comparative genomics of chytrid fungi reveal insights into the obligate biotrophic and pathogenic lifestyle of Synchytrium endobioticum.</title>
        <authorList>
            <person name="van de Vossenberg B.T.L.H."/>
            <person name="Warris S."/>
            <person name="Nguyen H.D.T."/>
            <person name="van Gent-Pelzer M.P.E."/>
            <person name="Joly D.L."/>
            <person name="van de Geest H.C."/>
            <person name="Bonants P.J.M."/>
            <person name="Smith D.S."/>
            <person name="Levesque C.A."/>
            <person name="van der Lee T.A.J."/>
        </authorList>
    </citation>
    <scope>NUCLEOTIDE SEQUENCE [LARGE SCALE GENOMIC DNA]</scope>
    <source>
        <strain evidence="3 4">CBS 809.83</strain>
    </source>
</reference>
<dbReference type="STRING" id="109895.A0A507EFU8"/>
<gene>
    <name evidence="3" type="ORF">PhCBS80983_g00040</name>
</gene>
<protein>
    <recommendedName>
        <fullName evidence="2">UBC core domain-containing protein</fullName>
    </recommendedName>
</protein>
<dbReference type="Proteomes" id="UP000318582">
    <property type="component" value="Unassembled WGS sequence"/>
</dbReference>
<dbReference type="EMBL" id="QEAQ01000001">
    <property type="protein sequence ID" value="TPX63023.1"/>
    <property type="molecule type" value="Genomic_DNA"/>
</dbReference>
<accession>A0A507EFU8</accession>
<comment type="caution">
    <text evidence="3">The sequence shown here is derived from an EMBL/GenBank/DDBJ whole genome shotgun (WGS) entry which is preliminary data.</text>
</comment>
<dbReference type="CDD" id="cd23812">
    <property type="entry name" value="UBCc_ScPEX4-like"/>
    <property type="match status" value="1"/>
</dbReference>
<keyword evidence="4" id="KW-1185">Reference proteome</keyword>
<dbReference type="InterPro" id="IPR000608">
    <property type="entry name" value="UBC"/>
</dbReference>
<keyword evidence="1" id="KW-0833">Ubl conjugation pathway</keyword>
<evidence type="ECO:0000259" key="2">
    <source>
        <dbReference type="PROSITE" id="PS50127"/>
    </source>
</evidence>
<sequence>MDAVSRRLIKELRDYQQDPNTQIVEELSPVADDDLLSWRAVLVGPEGSAYEGGRFDLDIQMPTSYPMQPPVIKFVGKVCHPNVHFKTGEICLDLLKTAWSPAWTLQSACLAISALLTSNLDDKADQLGKALKEFDDKMSKLIEEAFFKGKRKEAEIEWRRIPGGQRSQPCLPPLPGGTQELPPLLLSSLIAKHEADG</sequence>
<evidence type="ECO:0000313" key="3">
    <source>
        <dbReference type="EMBL" id="TPX63023.1"/>
    </source>
</evidence>
<evidence type="ECO:0000313" key="4">
    <source>
        <dbReference type="Proteomes" id="UP000318582"/>
    </source>
</evidence>
<dbReference type="InterPro" id="IPR016135">
    <property type="entry name" value="UBQ-conjugating_enzyme/RWD"/>
</dbReference>
<organism evidence="3 4">
    <name type="scientific">Powellomyces hirtus</name>
    <dbReference type="NCBI Taxonomy" id="109895"/>
    <lineage>
        <taxon>Eukaryota</taxon>
        <taxon>Fungi</taxon>
        <taxon>Fungi incertae sedis</taxon>
        <taxon>Chytridiomycota</taxon>
        <taxon>Chytridiomycota incertae sedis</taxon>
        <taxon>Chytridiomycetes</taxon>
        <taxon>Spizellomycetales</taxon>
        <taxon>Powellomycetaceae</taxon>
        <taxon>Powellomyces</taxon>
    </lineage>
</organism>
<dbReference type="PANTHER" id="PTHR24067">
    <property type="entry name" value="UBIQUITIN-CONJUGATING ENZYME E2"/>
    <property type="match status" value="1"/>
</dbReference>
<name>A0A507EFU8_9FUNG</name>
<feature type="domain" description="UBC core" evidence="2">
    <location>
        <begin position="3"/>
        <end position="155"/>
    </location>
</feature>
<dbReference type="Gene3D" id="3.10.110.10">
    <property type="entry name" value="Ubiquitin Conjugating Enzyme"/>
    <property type="match status" value="1"/>
</dbReference>
<dbReference type="AlphaFoldDB" id="A0A507EFU8"/>
<proteinExistence type="predicted"/>
<dbReference type="SUPFAM" id="SSF54495">
    <property type="entry name" value="UBC-like"/>
    <property type="match status" value="1"/>
</dbReference>
<dbReference type="PROSITE" id="PS50127">
    <property type="entry name" value="UBC_2"/>
    <property type="match status" value="1"/>
</dbReference>
<dbReference type="Pfam" id="PF00179">
    <property type="entry name" value="UQ_con"/>
    <property type="match status" value="1"/>
</dbReference>